<keyword evidence="11 12" id="KW-0472">Membrane</keyword>
<proteinExistence type="predicted"/>
<dbReference type="PRINTS" id="PR00344">
    <property type="entry name" value="BCTRLSENSOR"/>
</dbReference>
<keyword evidence="12" id="KW-1133">Transmembrane helix</keyword>
<evidence type="ECO:0000256" key="5">
    <source>
        <dbReference type="ARBA" id="ARBA00022553"/>
    </source>
</evidence>
<dbReference type="InterPro" id="IPR005467">
    <property type="entry name" value="His_kinase_dom"/>
</dbReference>
<protein>
    <recommendedName>
        <fullName evidence="3">histidine kinase</fullName>
        <ecNumber evidence="3">2.7.13.3</ecNumber>
    </recommendedName>
</protein>
<evidence type="ECO:0000256" key="4">
    <source>
        <dbReference type="ARBA" id="ARBA00022475"/>
    </source>
</evidence>
<comment type="subcellular location">
    <subcellularLocation>
        <location evidence="2">Cell membrane</location>
        <topology evidence="2">Multi-pass membrane protein</topology>
    </subcellularLocation>
</comment>
<dbReference type="Gene3D" id="6.10.340.10">
    <property type="match status" value="1"/>
</dbReference>
<keyword evidence="7" id="KW-0547">Nucleotide-binding</keyword>
<dbReference type="InterPro" id="IPR036097">
    <property type="entry name" value="HisK_dim/P_sf"/>
</dbReference>
<comment type="caution">
    <text evidence="15">The sequence shown here is derived from an EMBL/GenBank/DDBJ whole genome shotgun (WGS) entry which is preliminary data.</text>
</comment>
<dbReference type="InterPro" id="IPR004358">
    <property type="entry name" value="Sig_transdc_His_kin-like_C"/>
</dbReference>
<evidence type="ECO:0000256" key="1">
    <source>
        <dbReference type="ARBA" id="ARBA00000085"/>
    </source>
</evidence>
<keyword evidence="5" id="KW-0597">Phosphoprotein</keyword>
<accession>A0ABW3SC95</accession>
<dbReference type="SMART" id="SM00388">
    <property type="entry name" value="HisKA"/>
    <property type="match status" value="1"/>
</dbReference>
<organism evidence="15 16">
    <name type="scientific">Paenibacillus timonensis</name>
    <dbReference type="NCBI Taxonomy" id="225915"/>
    <lineage>
        <taxon>Bacteria</taxon>
        <taxon>Bacillati</taxon>
        <taxon>Bacillota</taxon>
        <taxon>Bacilli</taxon>
        <taxon>Bacillales</taxon>
        <taxon>Paenibacillaceae</taxon>
        <taxon>Paenibacillus</taxon>
    </lineage>
</organism>
<dbReference type="PROSITE" id="PS50109">
    <property type="entry name" value="HIS_KIN"/>
    <property type="match status" value="1"/>
</dbReference>
<dbReference type="Pfam" id="PF02518">
    <property type="entry name" value="HATPase_c"/>
    <property type="match status" value="1"/>
</dbReference>
<dbReference type="CDD" id="cd00075">
    <property type="entry name" value="HATPase"/>
    <property type="match status" value="1"/>
</dbReference>
<evidence type="ECO:0000259" key="14">
    <source>
        <dbReference type="PROSITE" id="PS50885"/>
    </source>
</evidence>
<dbReference type="SUPFAM" id="SSF55874">
    <property type="entry name" value="ATPase domain of HSP90 chaperone/DNA topoisomerase II/histidine kinase"/>
    <property type="match status" value="1"/>
</dbReference>
<dbReference type="Gene3D" id="1.10.287.130">
    <property type="match status" value="1"/>
</dbReference>
<evidence type="ECO:0000313" key="16">
    <source>
        <dbReference type="Proteomes" id="UP001597211"/>
    </source>
</evidence>
<feature type="transmembrane region" description="Helical" evidence="12">
    <location>
        <begin position="6"/>
        <end position="31"/>
    </location>
</feature>
<dbReference type="RefSeq" id="WP_240269418.1">
    <property type="nucleotide sequence ID" value="NZ_JAKSXN010000025.1"/>
</dbReference>
<dbReference type="InterPro" id="IPR003594">
    <property type="entry name" value="HATPase_dom"/>
</dbReference>
<evidence type="ECO:0000256" key="6">
    <source>
        <dbReference type="ARBA" id="ARBA00022679"/>
    </source>
</evidence>
<keyword evidence="9" id="KW-0067">ATP-binding</keyword>
<dbReference type="GO" id="GO:0016301">
    <property type="term" value="F:kinase activity"/>
    <property type="evidence" value="ECO:0007669"/>
    <property type="project" value="UniProtKB-KW"/>
</dbReference>
<evidence type="ECO:0000256" key="11">
    <source>
        <dbReference type="ARBA" id="ARBA00023136"/>
    </source>
</evidence>
<evidence type="ECO:0000259" key="13">
    <source>
        <dbReference type="PROSITE" id="PS50109"/>
    </source>
</evidence>
<dbReference type="Proteomes" id="UP001597211">
    <property type="component" value="Unassembled WGS sequence"/>
</dbReference>
<keyword evidence="12" id="KW-0812">Transmembrane</keyword>
<feature type="domain" description="HAMP" evidence="14">
    <location>
        <begin position="187"/>
        <end position="239"/>
    </location>
</feature>
<dbReference type="PANTHER" id="PTHR44936:SF10">
    <property type="entry name" value="SENSOR PROTEIN RSTB"/>
    <property type="match status" value="1"/>
</dbReference>
<gene>
    <name evidence="15" type="ORF">ACFQ2Z_12575</name>
</gene>
<dbReference type="InterPro" id="IPR003660">
    <property type="entry name" value="HAMP_dom"/>
</dbReference>
<feature type="domain" description="Histidine kinase" evidence="13">
    <location>
        <begin position="247"/>
        <end position="458"/>
    </location>
</feature>
<dbReference type="Pfam" id="PF00512">
    <property type="entry name" value="HisKA"/>
    <property type="match status" value="1"/>
</dbReference>
<dbReference type="InterPro" id="IPR050980">
    <property type="entry name" value="2C_sensor_his_kinase"/>
</dbReference>
<evidence type="ECO:0000256" key="7">
    <source>
        <dbReference type="ARBA" id="ARBA00022741"/>
    </source>
</evidence>
<keyword evidence="4" id="KW-1003">Cell membrane</keyword>
<dbReference type="EC" id="2.7.13.3" evidence="3"/>
<comment type="catalytic activity">
    <reaction evidence="1">
        <text>ATP + protein L-histidine = ADP + protein N-phospho-L-histidine.</text>
        <dbReference type="EC" id="2.7.13.3"/>
    </reaction>
</comment>
<evidence type="ECO:0000256" key="12">
    <source>
        <dbReference type="SAM" id="Phobius"/>
    </source>
</evidence>
<evidence type="ECO:0000256" key="3">
    <source>
        <dbReference type="ARBA" id="ARBA00012438"/>
    </source>
</evidence>
<keyword evidence="6" id="KW-0808">Transferase</keyword>
<dbReference type="PROSITE" id="PS50885">
    <property type="entry name" value="HAMP"/>
    <property type="match status" value="1"/>
</dbReference>
<dbReference type="PANTHER" id="PTHR44936">
    <property type="entry name" value="SENSOR PROTEIN CREC"/>
    <property type="match status" value="1"/>
</dbReference>
<name>A0ABW3SC95_9BACL</name>
<keyword evidence="16" id="KW-1185">Reference proteome</keyword>
<dbReference type="SUPFAM" id="SSF47384">
    <property type="entry name" value="Homodimeric domain of signal transducing histidine kinase"/>
    <property type="match status" value="1"/>
</dbReference>
<feature type="transmembrane region" description="Helical" evidence="12">
    <location>
        <begin position="163"/>
        <end position="185"/>
    </location>
</feature>
<sequence length="458" mass="49350">MKLVHQINLAFGLLLVVILGATATIIHFVLLEHLIDAKKQEMRTLGASVAVSMQNQPLRAEPAVNSTTWQGTAVPLASGVQAIVADANGNVLSGTLPAQPLVAGNIALAPVGMVESEPLNQKKLEALQAGEDNRYIVAVSSLPQGTLTLVTPMSTVSAIERALYVRLLIVLGIGAVLVLLLSLVITRKLINPLMKLRDELKKVKERRFAEVRQIRAGGEIGTVAQTVYELAGELDRYIQVQKQFFQNASHELKTPLMSISGYAEAIRDGVFEGEHTQKGLDIILSESGRLKRIVSEMTLLAKLDSEADIFHPTGIAVKELLEETAERVNPLLKDKNLSLAVEYADEAAERATVSADRDKLSQALLNVVANAARHANRAIDIRVGVSRDRVMIAVADDGRGIPEELLPHLFHRFVKGKDGENGLGLAISRAIVERCGGQIEAANQTNGGALFSVTLPAL</sequence>
<evidence type="ECO:0000256" key="8">
    <source>
        <dbReference type="ARBA" id="ARBA00022777"/>
    </source>
</evidence>
<keyword evidence="8 15" id="KW-0418">Kinase</keyword>
<keyword evidence="10" id="KW-0902">Two-component regulatory system</keyword>
<evidence type="ECO:0000256" key="10">
    <source>
        <dbReference type="ARBA" id="ARBA00023012"/>
    </source>
</evidence>
<dbReference type="EMBL" id="JBHTKZ010000022">
    <property type="protein sequence ID" value="MFD1182198.1"/>
    <property type="molecule type" value="Genomic_DNA"/>
</dbReference>
<dbReference type="SMART" id="SM00387">
    <property type="entry name" value="HATPase_c"/>
    <property type="match status" value="1"/>
</dbReference>
<evidence type="ECO:0000313" key="15">
    <source>
        <dbReference type="EMBL" id="MFD1182198.1"/>
    </source>
</evidence>
<evidence type="ECO:0000256" key="2">
    <source>
        <dbReference type="ARBA" id="ARBA00004651"/>
    </source>
</evidence>
<reference evidence="16" key="1">
    <citation type="journal article" date="2019" name="Int. J. Syst. Evol. Microbiol.">
        <title>The Global Catalogue of Microorganisms (GCM) 10K type strain sequencing project: providing services to taxonomists for standard genome sequencing and annotation.</title>
        <authorList>
            <consortium name="The Broad Institute Genomics Platform"/>
            <consortium name="The Broad Institute Genome Sequencing Center for Infectious Disease"/>
            <person name="Wu L."/>
            <person name="Ma J."/>
        </authorList>
    </citation>
    <scope>NUCLEOTIDE SEQUENCE [LARGE SCALE GENOMIC DNA]</scope>
    <source>
        <strain evidence="16">CCUG 48216</strain>
    </source>
</reference>
<dbReference type="InterPro" id="IPR036890">
    <property type="entry name" value="HATPase_C_sf"/>
</dbReference>
<dbReference type="CDD" id="cd00082">
    <property type="entry name" value="HisKA"/>
    <property type="match status" value="1"/>
</dbReference>
<evidence type="ECO:0000256" key="9">
    <source>
        <dbReference type="ARBA" id="ARBA00022840"/>
    </source>
</evidence>
<dbReference type="InterPro" id="IPR003661">
    <property type="entry name" value="HisK_dim/P_dom"/>
</dbReference>
<dbReference type="Gene3D" id="3.30.565.10">
    <property type="entry name" value="Histidine kinase-like ATPase, C-terminal domain"/>
    <property type="match status" value="1"/>
</dbReference>